<reference evidence="10 11" key="1">
    <citation type="journal article" date="2018" name="Mol. Biol. Evol.">
        <title>Analysis of the draft genome of the red seaweed Gracilariopsis chorda provides insights into genome size evolution in Rhodophyta.</title>
        <authorList>
            <person name="Lee J."/>
            <person name="Yang E.C."/>
            <person name="Graf L."/>
            <person name="Yang J.H."/>
            <person name="Qiu H."/>
            <person name="Zel Zion U."/>
            <person name="Chan C.X."/>
            <person name="Stephens T.G."/>
            <person name="Weber A.P.M."/>
            <person name="Boo G.H."/>
            <person name="Boo S.M."/>
            <person name="Kim K.M."/>
            <person name="Shin Y."/>
            <person name="Jung M."/>
            <person name="Lee S.J."/>
            <person name="Yim H.S."/>
            <person name="Lee J.H."/>
            <person name="Bhattacharya D."/>
            <person name="Yoon H.S."/>
        </authorList>
    </citation>
    <scope>NUCLEOTIDE SEQUENCE [LARGE SCALE GENOMIC DNA]</scope>
    <source>
        <strain evidence="10 11">SKKU-2015</strain>
        <tissue evidence="10">Whole body</tissue>
    </source>
</reference>
<dbReference type="AlphaFoldDB" id="A0A2V3IHN7"/>
<sequence length="417" mass="44817">MTSSIAAFVRAIPPPTASKTASATHPLRPRPRRRPLVTACAQTDAKHMQRAVELAKKAVGQTRPNPPVGCVLTTPEGRVIGEGYHLRAGFNHAEVNALQDAKNRHEQLAGSTAYVSLEPCNHYGRTPPCSAALLEAGVKRVVVGMIDPDPRTAGNGVKTLRQAGVSVHVGVQSSLCTQLNEGFVHRVRHKRPFGILKYAMTLDGKIAATDGTSKWVTGPASRQCVQHIRRSVDAIIVGGQTLRKDDPRLTVRDGRQLDADGRPLLSPLRVVMTKTFRLPTEARLWNHLEHTPTIVLADASHGNPAVANELIARGVTVEQVPGLSPDDVMDYLYHKDCINVLWECGGNLASQAVRSGAVQKLCAFIAPKLVGGLHAPTPLADPPVAHGMSGAVLLHNHSCQVFENGDVLISAYVKDTE</sequence>
<dbReference type="Gene3D" id="3.40.430.10">
    <property type="entry name" value="Dihydrofolate Reductase, subunit A"/>
    <property type="match status" value="1"/>
</dbReference>
<dbReference type="Pfam" id="PF00383">
    <property type="entry name" value="dCMP_cyt_deam_1"/>
    <property type="match status" value="1"/>
</dbReference>
<dbReference type="PANTHER" id="PTHR38011:SF7">
    <property type="entry name" value="2,5-DIAMINO-6-RIBOSYLAMINO-4(3H)-PYRIMIDINONE 5'-PHOSPHATE REDUCTASE"/>
    <property type="match status" value="1"/>
</dbReference>
<evidence type="ECO:0000256" key="5">
    <source>
        <dbReference type="ARBA" id="ARBA00022833"/>
    </source>
</evidence>
<evidence type="ECO:0000313" key="11">
    <source>
        <dbReference type="Proteomes" id="UP000247409"/>
    </source>
</evidence>
<evidence type="ECO:0000256" key="2">
    <source>
        <dbReference type="ARBA" id="ARBA00004910"/>
    </source>
</evidence>
<dbReference type="InterPro" id="IPR024072">
    <property type="entry name" value="DHFR-like_dom_sf"/>
</dbReference>
<dbReference type="InterPro" id="IPR004794">
    <property type="entry name" value="Eubact_RibD"/>
</dbReference>
<keyword evidence="11" id="KW-1185">Reference proteome</keyword>
<dbReference type="CDD" id="cd01284">
    <property type="entry name" value="Riboflavin_deaminase-reductase"/>
    <property type="match status" value="1"/>
</dbReference>
<dbReference type="InterPro" id="IPR011549">
    <property type="entry name" value="RibD_C"/>
</dbReference>
<dbReference type="GO" id="GO:0008835">
    <property type="term" value="F:diaminohydroxyphosphoribosylaminopyrimidine deaminase activity"/>
    <property type="evidence" value="ECO:0007669"/>
    <property type="project" value="InterPro"/>
</dbReference>
<evidence type="ECO:0000259" key="9">
    <source>
        <dbReference type="PROSITE" id="PS51747"/>
    </source>
</evidence>
<evidence type="ECO:0000256" key="3">
    <source>
        <dbReference type="ARBA" id="ARBA00022619"/>
    </source>
</evidence>
<dbReference type="GO" id="GO:0009231">
    <property type="term" value="P:riboflavin biosynthetic process"/>
    <property type="evidence" value="ECO:0007669"/>
    <property type="project" value="UniProtKB-UniPathway"/>
</dbReference>
<dbReference type="Pfam" id="PF01872">
    <property type="entry name" value="RibD_C"/>
    <property type="match status" value="1"/>
</dbReference>
<comment type="caution">
    <text evidence="10">The sequence shown here is derived from an EMBL/GenBank/DDBJ whole genome shotgun (WGS) entry which is preliminary data.</text>
</comment>
<accession>A0A2V3IHN7</accession>
<dbReference type="PROSITE" id="PS00903">
    <property type="entry name" value="CYT_DCMP_DEAMINASES_1"/>
    <property type="match status" value="1"/>
</dbReference>
<keyword evidence="4" id="KW-0479">Metal-binding</keyword>
<comment type="pathway">
    <text evidence="2">Cofactor biosynthesis; riboflavin biosynthesis; 5-amino-6-(D-ribitylamino)uracil from GTP: step 3/4.</text>
</comment>
<evidence type="ECO:0000256" key="8">
    <source>
        <dbReference type="ARBA" id="ARBA00023268"/>
    </source>
</evidence>
<dbReference type="EMBL" id="NBIV01000205">
    <property type="protein sequence ID" value="PXF41625.1"/>
    <property type="molecule type" value="Genomic_DNA"/>
</dbReference>
<dbReference type="UniPathway" id="UPA00275">
    <property type="reaction ID" value="UER00401"/>
</dbReference>
<feature type="domain" description="CMP/dCMP-type deaminase" evidence="9">
    <location>
        <begin position="42"/>
        <end position="168"/>
    </location>
</feature>
<dbReference type="PROSITE" id="PS51747">
    <property type="entry name" value="CYT_DCMP_DEAMINASES_2"/>
    <property type="match status" value="1"/>
</dbReference>
<dbReference type="GO" id="GO:0008270">
    <property type="term" value="F:zinc ion binding"/>
    <property type="evidence" value="ECO:0007669"/>
    <property type="project" value="InterPro"/>
</dbReference>
<dbReference type="InterPro" id="IPR050765">
    <property type="entry name" value="Riboflavin_Biosynth_HTPR"/>
</dbReference>
<keyword evidence="7" id="KW-0560">Oxidoreductase</keyword>
<evidence type="ECO:0000256" key="6">
    <source>
        <dbReference type="ARBA" id="ARBA00022857"/>
    </source>
</evidence>
<dbReference type="NCBIfam" id="TIGR00326">
    <property type="entry name" value="eubact_ribD"/>
    <property type="match status" value="1"/>
</dbReference>
<dbReference type="PIRSF" id="PIRSF006769">
    <property type="entry name" value="RibD"/>
    <property type="match status" value="1"/>
</dbReference>
<dbReference type="STRING" id="448386.A0A2V3IHN7"/>
<dbReference type="SUPFAM" id="SSF53597">
    <property type="entry name" value="Dihydrofolate reductase-like"/>
    <property type="match status" value="1"/>
</dbReference>
<gene>
    <name evidence="10" type="ORF">BWQ96_08636</name>
</gene>
<protein>
    <submittedName>
        <fullName evidence="10">Riboflavin biosynthesis protein RibD</fullName>
    </submittedName>
</protein>
<proteinExistence type="predicted"/>
<dbReference type="PANTHER" id="PTHR38011">
    <property type="entry name" value="DIHYDROFOLATE REDUCTASE FAMILY PROTEIN (AFU_ORTHOLOGUE AFUA_8G06820)"/>
    <property type="match status" value="1"/>
</dbReference>
<dbReference type="InterPro" id="IPR002125">
    <property type="entry name" value="CMP_dCMP_dom"/>
</dbReference>
<evidence type="ECO:0000256" key="4">
    <source>
        <dbReference type="ARBA" id="ARBA00022723"/>
    </source>
</evidence>
<keyword evidence="5" id="KW-0862">Zinc</keyword>
<name>A0A2V3IHN7_9FLOR</name>
<dbReference type="GO" id="GO:0050661">
    <property type="term" value="F:NADP binding"/>
    <property type="evidence" value="ECO:0007669"/>
    <property type="project" value="InterPro"/>
</dbReference>
<evidence type="ECO:0000313" key="10">
    <source>
        <dbReference type="EMBL" id="PXF41625.1"/>
    </source>
</evidence>
<dbReference type="InterPro" id="IPR016193">
    <property type="entry name" value="Cytidine_deaminase-like"/>
</dbReference>
<evidence type="ECO:0000256" key="7">
    <source>
        <dbReference type="ARBA" id="ARBA00023002"/>
    </source>
</evidence>
<dbReference type="OrthoDB" id="206452at2759"/>
<organism evidence="10 11">
    <name type="scientific">Gracilariopsis chorda</name>
    <dbReference type="NCBI Taxonomy" id="448386"/>
    <lineage>
        <taxon>Eukaryota</taxon>
        <taxon>Rhodophyta</taxon>
        <taxon>Florideophyceae</taxon>
        <taxon>Rhodymeniophycidae</taxon>
        <taxon>Gracilariales</taxon>
        <taxon>Gracilariaceae</taxon>
        <taxon>Gracilariopsis</taxon>
    </lineage>
</organism>
<evidence type="ECO:0000256" key="1">
    <source>
        <dbReference type="ARBA" id="ARBA00004882"/>
    </source>
</evidence>
<dbReference type="NCBIfam" id="TIGR00227">
    <property type="entry name" value="ribD_Cterm"/>
    <property type="match status" value="1"/>
</dbReference>
<dbReference type="Proteomes" id="UP000247409">
    <property type="component" value="Unassembled WGS sequence"/>
</dbReference>
<dbReference type="InterPro" id="IPR016192">
    <property type="entry name" value="APOBEC/CMP_deaminase_Zn-bd"/>
</dbReference>
<dbReference type="InterPro" id="IPR002734">
    <property type="entry name" value="RibDG_C"/>
</dbReference>
<dbReference type="GO" id="GO:0008703">
    <property type="term" value="F:5-amino-6-(5-phosphoribosylamino)uracil reductase activity"/>
    <property type="evidence" value="ECO:0007669"/>
    <property type="project" value="InterPro"/>
</dbReference>
<dbReference type="SUPFAM" id="SSF53927">
    <property type="entry name" value="Cytidine deaminase-like"/>
    <property type="match status" value="1"/>
</dbReference>
<keyword evidence="6" id="KW-0521">NADP</keyword>
<comment type="pathway">
    <text evidence="1">Cofactor biosynthesis; riboflavin biosynthesis; 5-amino-6-(D-ribitylamino)uracil from GTP: step 2/4.</text>
</comment>
<keyword evidence="3" id="KW-0686">Riboflavin biosynthesis</keyword>
<dbReference type="Gene3D" id="3.40.140.10">
    <property type="entry name" value="Cytidine Deaminase, domain 2"/>
    <property type="match status" value="1"/>
</dbReference>
<keyword evidence="8" id="KW-0511">Multifunctional enzyme</keyword>